<dbReference type="PANTHER" id="PTHR33223:SF10">
    <property type="entry name" value="AMINOTRANSFERASE-LIKE PLANT MOBILE DOMAIN-CONTAINING PROTEIN"/>
    <property type="match status" value="1"/>
</dbReference>
<reference evidence="3" key="1">
    <citation type="submission" date="2023-02" db="EMBL/GenBank/DDBJ databases">
        <title>Genome of toxic invasive species Heracleum sosnowskyi carries increased number of genes despite the absence of recent whole-genome duplications.</title>
        <authorList>
            <person name="Schelkunov M."/>
            <person name="Shtratnikova V."/>
            <person name="Makarenko M."/>
            <person name="Klepikova A."/>
            <person name="Omelchenko D."/>
            <person name="Novikova G."/>
            <person name="Obukhova E."/>
            <person name="Bogdanov V."/>
            <person name="Penin A."/>
            <person name="Logacheva M."/>
        </authorList>
    </citation>
    <scope>NUCLEOTIDE SEQUENCE</scope>
    <source>
        <strain evidence="3">Hsosn_3</strain>
        <tissue evidence="3">Leaf</tissue>
    </source>
</reference>
<name>A0AAD8MQ55_9APIA</name>
<organism evidence="3 4">
    <name type="scientific">Heracleum sosnowskyi</name>
    <dbReference type="NCBI Taxonomy" id="360622"/>
    <lineage>
        <taxon>Eukaryota</taxon>
        <taxon>Viridiplantae</taxon>
        <taxon>Streptophyta</taxon>
        <taxon>Embryophyta</taxon>
        <taxon>Tracheophyta</taxon>
        <taxon>Spermatophyta</taxon>
        <taxon>Magnoliopsida</taxon>
        <taxon>eudicotyledons</taxon>
        <taxon>Gunneridae</taxon>
        <taxon>Pentapetalae</taxon>
        <taxon>asterids</taxon>
        <taxon>campanulids</taxon>
        <taxon>Apiales</taxon>
        <taxon>Apiaceae</taxon>
        <taxon>Apioideae</taxon>
        <taxon>apioid superclade</taxon>
        <taxon>Tordylieae</taxon>
        <taxon>Tordyliinae</taxon>
        <taxon>Heracleum</taxon>
    </lineage>
</organism>
<feature type="compositionally biased region" description="Polar residues" evidence="1">
    <location>
        <begin position="1"/>
        <end position="13"/>
    </location>
</feature>
<dbReference type="AlphaFoldDB" id="A0AAD8MQ55"/>
<dbReference type="Pfam" id="PF03732">
    <property type="entry name" value="Retrotrans_gag"/>
    <property type="match status" value="1"/>
</dbReference>
<feature type="compositionally biased region" description="Basic and acidic residues" evidence="1">
    <location>
        <begin position="86"/>
        <end position="99"/>
    </location>
</feature>
<evidence type="ECO:0000313" key="3">
    <source>
        <dbReference type="EMBL" id="KAK1380927.1"/>
    </source>
</evidence>
<feature type="domain" description="Retrotransposon gag" evidence="2">
    <location>
        <begin position="272"/>
        <end position="361"/>
    </location>
</feature>
<evidence type="ECO:0000313" key="4">
    <source>
        <dbReference type="Proteomes" id="UP001237642"/>
    </source>
</evidence>
<evidence type="ECO:0000259" key="2">
    <source>
        <dbReference type="Pfam" id="PF03732"/>
    </source>
</evidence>
<dbReference type="EMBL" id="JAUIZM010000006">
    <property type="protein sequence ID" value="KAK1380927.1"/>
    <property type="molecule type" value="Genomic_DNA"/>
</dbReference>
<feature type="compositionally biased region" description="Basic and acidic residues" evidence="1">
    <location>
        <begin position="188"/>
        <end position="199"/>
    </location>
</feature>
<feature type="region of interest" description="Disordered" evidence="1">
    <location>
        <begin position="1"/>
        <end position="231"/>
    </location>
</feature>
<reference evidence="3" key="2">
    <citation type="submission" date="2023-05" db="EMBL/GenBank/DDBJ databases">
        <authorList>
            <person name="Schelkunov M.I."/>
        </authorList>
    </citation>
    <scope>NUCLEOTIDE SEQUENCE</scope>
    <source>
        <strain evidence="3">Hsosn_3</strain>
        <tissue evidence="3">Leaf</tissue>
    </source>
</reference>
<proteinExistence type="predicted"/>
<protein>
    <recommendedName>
        <fullName evidence="2">Retrotransposon gag domain-containing protein</fullName>
    </recommendedName>
</protein>
<feature type="compositionally biased region" description="Acidic residues" evidence="1">
    <location>
        <begin position="177"/>
        <end position="187"/>
    </location>
</feature>
<sequence>MSDDSGNTQTPTNGEDDRGKGPQGEVKNKDIFDHLKNIGERVDSLEKKSEKMKKWRKKQRSSEKRFKAPKVTPTRLDFGSEEEGPEKEKTKKTFSDVKTDQSNPDWNSEAELKDKEDPEPSAMRSITGPKKVQTEKSLSKASRSHKDKSHSKPEDEHSSGSSYKADDSSDGSSNDGTDTDDTSESAEGDGKYKEEDLQKVLKKIMAEKGPQSGLTVGSPFTRKVRDSPLPRSYRGVGDLKFDGTMDPVEFLSRFNTEMEVYQIKDCTKCRLLAATLRDSAHQWFKRLPSNSIKSWRQMGEMFVTQFRASVTFAPPTNTLANIKQRDNETLNEYFKRFNAEVPRVKKTTDETYKNFLIAGVKPGTEFWKEL</sequence>
<dbReference type="InterPro" id="IPR005162">
    <property type="entry name" value="Retrotrans_gag_dom"/>
</dbReference>
<accession>A0AAD8MQ55</accession>
<feature type="compositionally biased region" description="Basic residues" evidence="1">
    <location>
        <begin position="50"/>
        <end position="59"/>
    </location>
</feature>
<gene>
    <name evidence="3" type="ORF">POM88_027671</name>
</gene>
<dbReference type="Proteomes" id="UP001237642">
    <property type="component" value="Unassembled WGS sequence"/>
</dbReference>
<evidence type="ECO:0000256" key="1">
    <source>
        <dbReference type="SAM" id="MobiDB-lite"/>
    </source>
</evidence>
<feature type="compositionally biased region" description="Basic and acidic residues" evidence="1">
    <location>
        <begin position="15"/>
        <end position="49"/>
    </location>
</feature>
<keyword evidence="4" id="KW-1185">Reference proteome</keyword>
<dbReference type="PANTHER" id="PTHR33223">
    <property type="entry name" value="CCHC-TYPE DOMAIN-CONTAINING PROTEIN"/>
    <property type="match status" value="1"/>
</dbReference>
<comment type="caution">
    <text evidence="3">The sequence shown here is derived from an EMBL/GenBank/DDBJ whole genome shotgun (WGS) entry which is preliminary data.</text>
</comment>